<dbReference type="PANTHER" id="PTHR43637">
    <property type="entry name" value="UPF0273 PROTEIN TM_0370"/>
    <property type="match status" value="1"/>
</dbReference>
<dbReference type="AlphaFoldDB" id="I7A2R2"/>
<keyword evidence="5" id="KW-1185">Reference proteome</keyword>
<evidence type="ECO:0000259" key="3">
    <source>
        <dbReference type="Pfam" id="PF06745"/>
    </source>
</evidence>
<name>I7A2R2_MELRP</name>
<keyword evidence="2" id="KW-0067">ATP-binding</keyword>
<dbReference type="SUPFAM" id="SSF52540">
    <property type="entry name" value="P-loop containing nucleoside triphosphate hydrolases"/>
    <property type="match status" value="1"/>
</dbReference>
<accession>I7A2R2</accession>
<reference evidence="4 5" key="1">
    <citation type="journal article" date="2013" name="PLoS ONE">
        <title>Genomic analysis of Melioribacter roseus, facultatively anaerobic organotrophic bacterium representing a novel deep lineage within Bacteriodetes/Chlorobi group.</title>
        <authorList>
            <person name="Kadnikov V.V."/>
            <person name="Mardanov A.V."/>
            <person name="Podosokorskaya O.A."/>
            <person name="Gavrilov S.N."/>
            <person name="Kublanov I.V."/>
            <person name="Beletsky A.V."/>
            <person name="Bonch-Osmolovskaya E.A."/>
            <person name="Ravin N.V."/>
        </authorList>
    </citation>
    <scope>NUCLEOTIDE SEQUENCE [LARGE SCALE GENOMIC DNA]</scope>
    <source>
        <strain evidence="5">JCM 17771 / P3M-2</strain>
    </source>
</reference>
<dbReference type="Gene3D" id="3.40.50.300">
    <property type="entry name" value="P-loop containing nucleotide triphosphate hydrolases"/>
    <property type="match status" value="1"/>
</dbReference>
<dbReference type="InterPro" id="IPR027417">
    <property type="entry name" value="P-loop_NTPase"/>
</dbReference>
<sequence>MISPVRMIPSGFEFIDKNWGGVYRGGSYLLVGPRKSGRTLLGLQFALEAAKASEVCLYFTLMRPKDLMIQAASLNFDIQSYMNQNLIIVIRVAPPNEVYGMYNPDDYLVEYFKDIITVVNQYNPTRIIFDELTPFVGFKNLDYLRNTFLNTVETIEERDITSLFVISEPATPKAHAIVEGLSQFVTGIIRLSKPSDRSSRFQGGRVTITPNVGHTEGEFASEYRIRPNKGITTEFHEETFATEEYEATYPTRENHFQGFPTKQTRIDIPPEPYAFSNIYNYNDFLLILNNQIALYKSTGQIFYIVSFKLDPVAQVKGLLSVNQLQNSIRISTSKKDKICVIENKVIVLLVKGSLKGVVDLITTVQNNLPSKDPAYLKAIMDYISIFNTAIDERFDNAESLMEYVLSAETSATNAYQPLNKFLG</sequence>
<dbReference type="HOGENOM" id="CLU_670446_0_0_10"/>
<dbReference type="PATRIC" id="fig|1191523.3.peg.2369"/>
<dbReference type="InterPro" id="IPR014774">
    <property type="entry name" value="KaiC-like_dom"/>
</dbReference>
<organism evidence="4 5">
    <name type="scientific">Melioribacter roseus (strain DSM 23840 / JCM 17771 / VKM B-2668 / P3M-2)</name>
    <dbReference type="NCBI Taxonomy" id="1191523"/>
    <lineage>
        <taxon>Bacteria</taxon>
        <taxon>Pseudomonadati</taxon>
        <taxon>Ignavibacteriota</taxon>
        <taxon>Ignavibacteria</taxon>
        <taxon>Ignavibacteriales</taxon>
        <taxon>Melioribacteraceae</taxon>
        <taxon>Melioribacter</taxon>
    </lineage>
</organism>
<dbReference type="eggNOG" id="COG0467">
    <property type="taxonomic scope" value="Bacteria"/>
</dbReference>
<dbReference type="EMBL" id="CP003557">
    <property type="protein sequence ID" value="AFN75473.1"/>
    <property type="molecule type" value="Genomic_DNA"/>
</dbReference>
<evidence type="ECO:0000256" key="1">
    <source>
        <dbReference type="ARBA" id="ARBA00022741"/>
    </source>
</evidence>
<dbReference type="Pfam" id="PF06745">
    <property type="entry name" value="ATPase"/>
    <property type="match status" value="1"/>
</dbReference>
<feature type="domain" description="KaiC-like" evidence="3">
    <location>
        <begin position="9"/>
        <end position="199"/>
    </location>
</feature>
<evidence type="ECO:0000256" key="2">
    <source>
        <dbReference type="ARBA" id="ARBA00022840"/>
    </source>
</evidence>
<evidence type="ECO:0000313" key="5">
    <source>
        <dbReference type="Proteomes" id="UP000009011"/>
    </source>
</evidence>
<evidence type="ECO:0000313" key="4">
    <source>
        <dbReference type="EMBL" id="AFN75473.1"/>
    </source>
</evidence>
<protein>
    <recommendedName>
        <fullName evidence="3">KaiC-like domain-containing protein</fullName>
    </recommendedName>
</protein>
<proteinExistence type="predicted"/>
<gene>
    <name evidence="4" type="ordered locus">MROS_2243</name>
</gene>
<keyword evidence="1" id="KW-0547">Nucleotide-binding</keyword>
<dbReference type="KEGG" id="mro:MROS_2243"/>
<dbReference type="Proteomes" id="UP000009011">
    <property type="component" value="Chromosome"/>
</dbReference>
<dbReference type="STRING" id="1191523.MROS_2243"/>
<dbReference type="GO" id="GO:0005524">
    <property type="term" value="F:ATP binding"/>
    <property type="evidence" value="ECO:0007669"/>
    <property type="project" value="UniProtKB-KW"/>
</dbReference>
<dbReference type="RefSeq" id="WP_014856905.1">
    <property type="nucleotide sequence ID" value="NC_018178.1"/>
</dbReference>
<dbReference type="OrthoDB" id="9783783at2"/>